<dbReference type="PROSITE" id="PS51257">
    <property type="entry name" value="PROKAR_LIPOPROTEIN"/>
    <property type="match status" value="1"/>
</dbReference>
<dbReference type="EMBL" id="JAPOHD010000030">
    <property type="protein sequence ID" value="MCY1722063.1"/>
    <property type="molecule type" value="Genomic_DNA"/>
</dbReference>
<comment type="caution">
    <text evidence="1">The sequence shown here is derived from an EMBL/GenBank/DDBJ whole genome shotgun (WGS) entry which is preliminary data.</text>
</comment>
<dbReference type="RefSeq" id="WP_343334393.1">
    <property type="nucleotide sequence ID" value="NZ_JAPOHD010000030.1"/>
</dbReference>
<sequence length="578" mass="65150">MKNIVKIFALLLIIGGCSQPARYPKAPEVKQQALARIDQMPDFPQPYKMLNWNQKAHLFDKLVFDSTQTGEYWPLIWTDNSAKNFDQKTFGLYTAMGDVRQGLKNNDGIFHESLTTMGAVLGASLVGIDKSNQDGNNYVNMLRNYFNSDTNWDIMMNNTCPEVALLGGGYGRDWWYDVFPNVLYYAVCDFYPNEKNTEPILRSIADKFYQADSILNGNYNYTFFNYGTMSPEENWICHQQDAAAGHAYVLYSAYKRFGDQRYLEGAKSSIEALLSLEKNTFYEILMPFGAYVATRLNAEEGTDYEVRQLLEWTFNGDTECREGWGVLADNWNGYDVSGLVGSTIDHGGYGFLMNTFDAAWALVPMVRYDASWAQALGKWMLNAANVSRLFYPDEIPDEHQTSPELKQVAKGVIGYEGLVKISTFDEFKDIKAPVAQGDGPHWVQGENPWASQLSVYGSAHIGIFGSIISTTNVEGVLQLDLLACDFYRDDAYPTYMYYNPYTEEKLINIDLGNENVKLYDLLTHSFIDESISGSYDLSVAPGQSRVLVITPENGKLTFSDGKVAVDGVVIDYQNKVEL</sequence>
<evidence type="ECO:0000313" key="2">
    <source>
        <dbReference type="Proteomes" id="UP001145087"/>
    </source>
</evidence>
<evidence type="ECO:0000313" key="1">
    <source>
        <dbReference type="EMBL" id="MCY1722063.1"/>
    </source>
</evidence>
<keyword evidence="2" id="KW-1185">Reference proteome</keyword>
<gene>
    <name evidence="1" type="ORF">OU798_17050</name>
</gene>
<dbReference type="AlphaFoldDB" id="A0A9X3FG17"/>
<reference evidence="1" key="1">
    <citation type="submission" date="2022-11" db="EMBL/GenBank/DDBJ databases">
        <title>Marilongibacter aestuarii gen. nov., sp. nov., isolated from tidal flat sediment.</title>
        <authorList>
            <person name="Jiayan W."/>
        </authorList>
    </citation>
    <scope>NUCLEOTIDE SEQUENCE</scope>
    <source>
        <strain evidence="1">Z1-6</strain>
    </source>
</reference>
<accession>A0A9X3FG17</accession>
<name>A0A9X3FG17_9BACT</name>
<proteinExistence type="predicted"/>
<protein>
    <submittedName>
        <fullName evidence="1">Uncharacterized protein</fullName>
    </submittedName>
</protein>
<dbReference type="Proteomes" id="UP001145087">
    <property type="component" value="Unassembled WGS sequence"/>
</dbReference>
<organism evidence="1 2">
    <name type="scientific">Draconibacterium aestuarii</name>
    <dbReference type="NCBI Taxonomy" id="2998507"/>
    <lineage>
        <taxon>Bacteria</taxon>
        <taxon>Pseudomonadati</taxon>
        <taxon>Bacteroidota</taxon>
        <taxon>Bacteroidia</taxon>
        <taxon>Marinilabiliales</taxon>
        <taxon>Prolixibacteraceae</taxon>
        <taxon>Draconibacterium</taxon>
    </lineage>
</organism>